<dbReference type="AlphaFoldDB" id="A0A1L1VVX6"/>
<gene>
    <name evidence="3" type="primary">fimA1</name>
</gene>
<proteinExistence type="predicted"/>
<reference evidence="3" key="2">
    <citation type="submission" date="2016-10" db="EMBL/GenBank/DDBJ databases">
        <title>Decoding cyclase-dependent assembly of hapalindole and fischerindole alkaloids.</title>
        <authorList>
            <person name="Li S."/>
            <person name="Lowell A.N."/>
            <person name="Newmister S.A."/>
            <person name="Yu F."/>
            <person name="Williams R.M."/>
            <person name="Sherman D.H."/>
        </authorList>
    </citation>
    <scope>NUCLEOTIDE SEQUENCE</scope>
    <source>
        <strain evidence="3">UTEX 1829</strain>
    </source>
</reference>
<sequence length="151" mass="17060">MAITSSSDSVRTSTYWIQIGFFSIVVLFNVCLNLQVLTVGLAYFYDPEWWKVHVWLVRGYSGLTLLLLGLVFLSPFPKRVRGLTVSMPILLALQFITIHLNPPLPLSLPLGVLHPLIGFTLFSASTTLVHRTQRFIFPKLDDESDVNLTKQ</sequence>
<feature type="transmembrane region" description="Helical" evidence="1">
    <location>
        <begin position="21"/>
        <end position="45"/>
    </location>
</feature>
<dbReference type="EMBL" id="KF819511">
    <property type="protein sequence ID" value="AHI58864.1"/>
    <property type="molecule type" value="Genomic_DNA"/>
</dbReference>
<reference evidence="2" key="1">
    <citation type="submission" date="2013-11" db="EMBL/GenBank/DDBJ databases">
        <title>Biosynthesis of Fischerindole Indole Alkaloids in Cyanobacterium Fischerella muscicola UTEX 1829.</title>
        <authorList>
            <person name="Liu X."/>
            <person name="Hillwig M.L."/>
        </authorList>
    </citation>
    <scope>NUCLEOTIDE SEQUENCE</scope>
    <source>
        <strain evidence="2">UTEX 1829</strain>
    </source>
</reference>
<evidence type="ECO:0000256" key="1">
    <source>
        <dbReference type="SAM" id="Phobius"/>
    </source>
</evidence>
<keyword evidence="1" id="KW-1133">Transmembrane helix</keyword>
<feature type="transmembrane region" description="Helical" evidence="1">
    <location>
        <begin position="83"/>
        <end position="100"/>
    </location>
</feature>
<dbReference type="InterPro" id="IPR046192">
    <property type="entry name" value="DUF6220"/>
</dbReference>
<evidence type="ECO:0000313" key="2">
    <source>
        <dbReference type="EMBL" id="AHI58864.1"/>
    </source>
</evidence>
<keyword evidence="1" id="KW-0472">Membrane</keyword>
<name>A0A1L1VVX6_FISMU</name>
<feature type="transmembrane region" description="Helical" evidence="1">
    <location>
        <begin position="106"/>
        <end position="129"/>
    </location>
</feature>
<keyword evidence="1" id="KW-0812">Transmembrane</keyword>
<feature type="transmembrane region" description="Helical" evidence="1">
    <location>
        <begin position="57"/>
        <end position="76"/>
    </location>
</feature>
<accession>A0A1L1VVX6</accession>
<evidence type="ECO:0000313" key="3">
    <source>
        <dbReference type="EMBL" id="APZ79543.1"/>
    </source>
</evidence>
<dbReference type="Pfam" id="PF19728">
    <property type="entry name" value="DUF6220"/>
    <property type="match status" value="1"/>
</dbReference>
<dbReference type="EMBL" id="KY026487">
    <property type="protein sequence ID" value="APZ79543.1"/>
    <property type="molecule type" value="Genomic_DNA"/>
</dbReference>
<protein>
    <submittedName>
        <fullName evidence="2">FidE3</fullName>
    </submittedName>
    <submittedName>
        <fullName evidence="3">FimA1</fullName>
    </submittedName>
</protein>
<organism evidence="2">
    <name type="scientific">Fischerella muscicola UTEX 1829</name>
    <dbReference type="NCBI Taxonomy" id="83542"/>
    <lineage>
        <taxon>Bacteria</taxon>
        <taxon>Bacillati</taxon>
        <taxon>Cyanobacteriota</taxon>
        <taxon>Cyanophyceae</taxon>
        <taxon>Nostocales</taxon>
        <taxon>Hapalosiphonaceae</taxon>
        <taxon>Fischerella</taxon>
    </lineage>
</organism>